<feature type="compositionally biased region" description="Basic and acidic residues" evidence="1">
    <location>
        <begin position="1"/>
        <end position="10"/>
    </location>
</feature>
<reference evidence="2 3" key="1">
    <citation type="submission" date="2024-05" db="EMBL/GenBank/DDBJ databases">
        <title>Sinomonas sp. nov., isolated from a waste landfill.</title>
        <authorList>
            <person name="Zhao Y."/>
        </authorList>
    </citation>
    <scope>NUCLEOTIDE SEQUENCE [LARGE SCALE GENOMIC DNA]</scope>
    <source>
        <strain evidence="2 3">CCTCC AB2014300</strain>
    </source>
</reference>
<accession>A0ABU9X3Z5</accession>
<feature type="compositionally biased region" description="Basic and acidic residues" evidence="1">
    <location>
        <begin position="80"/>
        <end position="98"/>
    </location>
</feature>
<dbReference type="EMBL" id="JBDFRB010000018">
    <property type="protein sequence ID" value="MEN2745772.1"/>
    <property type="molecule type" value="Genomic_DNA"/>
</dbReference>
<organism evidence="2 3">
    <name type="scientific">Sinomonas halotolerans</name>
    <dbReference type="NCBI Taxonomy" id="1644133"/>
    <lineage>
        <taxon>Bacteria</taxon>
        <taxon>Bacillati</taxon>
        <taxon>Actinomycetota</taxon>
        <taxon>Actinomycetes</taxon>
        <taxon>Micrococcales</taxon>
        <taxon>Micrococcaceae</taxon>
        <taxon>Sinomonas</taxon>
    </lineage>
</organism>
<evidence type="ECO:0000313" key="3">
    <source>
        <dbReference type="Proteomes" id="UP001422074"/>
    </source>
</evidence>
<gene>
    <name evidence="2" type="ORF">ABCQ75_14685</name>
</gene>
<evidence type="ECO:0000313" key="2">
    <source>
        <dbReference type="EMBL" id="MEN2745772.1"/>
    </source>
</evidence>
<name>A0ABU9X3Z5_9MICC</name>
<feature type="region of interest" description="Disordered" evidence="1">
    <location>
        <begin position="1"/>
        <end position="98"/>
    </location>
</feature>
<keyword evidence="3" id="KW-1185">Reference proteome</keyword>
<proteinExistence type="predicted"/>
<comment type="caution">
    <text evidence="2">The sequence shown here is derived from an EMBL/GenBank/DDBJ whole genome shotgun (WGS) entry which is preliminary data.</text>
</comment>
<evidence type="ECO:0000256" key="1">
    <source>
        <dbReference type="SAM" id="MobiDB-lite"/>
    </source>
</evidence>
<dbReference type="RefSeq" id="WP_345886323.1">
    <property type="nucleotide sequence ID" value="NZ_JBDFRB010000018.1"/>
</dbReference>
<dbReference type="Proteomes" id="UP001422074">
    <property type="component" value="Unassembled WGS sequence"/>
</dbReference>
<protein>
    <submittedName>
        <fullName evidence="2">Uncharacterized protein</fullName>
    </submittedName>
</protein>
<feature type="compositionally biased region" description="Basic and acidic residues" evidence="1">
    <location>
        <begin position="36"/>
        <end position="46"/>
    </location>
</feature>
<sequence length="98" mass="10952">MSENRNENRENQYNAENSDEYTTETVEPQDSGEEANDIRFSEEQQLIREQAQGIRPQKQDVPSSVPGMDQAAAGFDVPDADLREGDASDDSAHHGQEQ</sequence>